<evidence type="ECO:0000313" key="11">
    <source>
        <dbReference type="EMBL" id="GCL40970.1"/>
    </source>
</evidence>
<feature type="transmembrane region" description="Helical" evidence="8">
    <location>
        <begin position="165"/>
        <end position="187"/>
    </location>
</feature>
<dbReference type="GO" id="GO:0005886">
    <property type="term" value="C:plasma membrane"/>
    <property type="evidence" value="ECO:0007669"/>
    <property type="project" value="UniProtKB-SubCell"/>
</dbReference>
<dbReference type="RefSeq" id="WP_137906747.1">
    <property type="nucleotide sequence ID" value="NZ_BJCF01000004.1"/>
</dbReference>
<feature type="active site" evidence="7">
    <location>
        <position position="201"/>
    </location>
</feature>
<keyword evidence="8" id="KW-1133">Transmembrane helix</keyword>
<evidence type="ECO:0000256" key="8">
    <source>
        <dbReference type="RuleBase" id="RU003993"/>
    </source>
</evidence>
<organism evidence="11 12">
    <name type="scientific">Dolichospermum planctonicum</name>
    <dbReference type="NCBI Taxonomy" id="136072"/>
    <lineage>
        <taxon>Bacteria</taxon>
        <taxon>Bacillati</taxon>
        <taxon>Cyanobacteriota</taxon>
        <taxon>Cyanophyceae</taxon>
        <taxon>Nostocales</taxon>
        <taxon>Aphanizomenonaceae</taxon>
        <taxon>Dolichospermum</taxon>
    </lineage>
</organism>
<comment type="similarity">
    <text evidence="3 9">Belongs to the peptidase S26 family.</text>
</comment>
<dbReference type="PROSITE" id="PS00760">
    <property type="entry name" value="SPASE_I_2"/>
    <property type="match status" value="1"/>
</dbReference>
<dbReference type="InterPro" id="IPR036286">
    <property type="entry name" value="LexA/Signal_pep-like_sf"/>
</dbReference>
<dbReference type="PANTHER" id="PTHR43390:SF1">
    <property type="entry name" value="CHLOROPLAST PROCESSING PEPTIDASE"/>
    <property type="match status" value="1"/>
</dbReference>
<dbReference type="GO" id="GO:0006465">
    <property type="term" value="P:signal peptide processing"/>
    <property type="evidence" value="ECO:0007669"/>
    <property type="project" value="InterPro"/>
</dbReference>
<name>A0A480A7E9_9CYAN</name>
<keyword evidence="5 8" id="KW-0645">Protease</keyword>
<dbReference type="CDD" id="cd06530">
    <property type="entry name" value="S26_SPase_I"/>
    <property type="match status" value="1"/>
</dbReference>
<comment type="caution">
    <text evidence="11">The sequence shown here is derived from an EMBL/GenBank/DDBJ whole genome shotgun (WGS) entry which is preliminary data.</text>
</comment>
<dbReference type="PROSITE" id="PS00501">
    <property type="entry name" value="SPASE_I_1"/>
    <property type="match status" value="1"/>
</dbReference>
<evidence type="ECO:0000256" key="6">
    <source>
        <dbReference type="ARBA" id="ARBA00022801"/>
    </source>
</evidence>
<reference evidence="12" key="1">
    <citation type="submission" date="2019-02" db="EMBL/GenBank/DDBJ databases">
        <title>Draft genome sequence of Dolichospermum planctonicum NIES-80.</title>
        <authorList>
            <person name="Yamaguchi H."/>
            <person name="Suzuki S."/>
            <person name="Kawachi M."/>
        </authorList>
    </citation>
    <scope>NUCLEOTIDE SEQUENCE [LARGE SCALE GENOMIC DNA]</scope>
    <source>
        <strain evidence="12">NIES-80</strain>
    </source>
</reference>
<dbReference type="GO" id="GO:0004252">
    <property type="term" value="F:serine-type endopeptidase activity"/>
    <property type="evidence" value="ECO:0007669"/>
    <property type="project" value="InterPro"/>
</dbReference>
<comment type="caution">
    <text evidence="9">Lacks conserved residue(s) required for the propagation of feature annotation.</text>
</comment>
<evidence type="ECO:0000256" key="9">
    <source>
        <dbReference type="RuleBase" id="RU362042"/>
    </source>
</evidence>
<evidence type="ECO:0000256" key="4">
    <source>
        <dbReference type="ARBA" id="ARBA00013208"/>
    </source>
</evidence>
<dbReference type="SUPFAM" id="SSF51306">
    <property type="entry name" value="LexA/Signal peptidase"/>
    <property type="match status" value="1"/>
</dbReference>
<dbReference type="Gene3D" id="2.10.109.10">
    <property type="entry name" value="Umud Fragment, subunit A"/>
    <property type="match status" value="1"/>
</dbReference>
<evidence type="ECO:0000313" key="12">
    <source>
        <dbReference type="Proteomes" id="UP000299367"/>
    </source>
</evidence>
<evidence type="ECO:0000256" key="2">
    <source>
        <dbReference type="ARBA" id="ARBA00004401"/>
    </source>
</evidence>
<dbReference type="AlphaFoldDB" id="A0A480A7E9"/>
<feature type="transmembrane region" description="Helical" evidence="8">
    <location>
        <begin position="55"/>
        <end position="78"/>
    </location>
</feature>
<evidence type="ECO:0000256" key="5">
    <source>
        <dbReference type="ARBA" id="ARBA00022670"/>
    </source>
</evidence>
<gene>
    <name evidence="11" type="ORF">NIES80_06600</name>
</gene>
<keyword evidence="6 8" id="KW-0378">Hydrolase</keyword>
<feature type="transmembrane region" description="Helical" evidence="8">
    <location>
        <begin position="31"/>
        <end position="49"/>
    </location>
</feature>
<protein>
    <recommendedName>
        <fullName evidence="4 8">Signal peptidase I</fullName>
        <ecNumber evidence="4 8">3.4.21.89</ecNumber>
    </recommendedName>
</protein>
<keyword evidence="8" id="KW-0472">Membrane</keyword>
<evidence type="ECO:0000256" key="7">
    <source>
        <dbReference type="PIRSR" id="PIRSR600223-1"/>
    </source>
</evidence>
<dbReference type="OrthoDB" id="9802919at2"/>
<dbReference type="InterPro" id="IPR000223">
    <property type="entry name" value="Pept_S26A_signal_pept_1"/>
</dbReference>
<comment type="subcellular location">
    <subcellularLocation>
        <location evidence="2">Cell membrane</location>
        <topology evidence="2">Single-pass type II membrane protein</topology>
    </subcellularLocation>
    <subcellularLocation>
        <location evidence="9">Membrane</location>
        <topology evidence="9">Single-pass type II membrane protein</topology>
    </subcellularLocation>
</comment>
<dbReference type="InterPro" id="IPR019533">
    <property type="entry name" value="Peptidase_S26"/>
</dbReference>
<dbReference type="InterPro" id="IPR019756">
    <property type="entry name" value="Pept_S26A_signal_pept_1_Ser-AS"/>
</dbReference>
<keyword evidence="8" id="KW-0812">Transmembrane</keyword>
<dbReference type="InterPro" id="IPR019757">
    <property type="entry name" value="Pept_S26A_signal_pept_1_Lys-AS"/>
</dbReference>
<comment type="catalytic activity">
    <reaction evidence="1 8">
        <text>Cleavage of hydrophobic, N-terminal signal or leader sequences from secreted and periplasmic proteins.</text>
        <dbReference type="EC" id="3.4.21.89"/>
    </reaction>
</comment>
<dbReference type="Pfam" id="PF10502">
    <property type="entry name" value="Peptidase_S26"/>
    <property type="match status" value="1"/>
</dbReference>
<dbReference type="NCBIfam" id="TIGR02227">
    <property type="entry name" value="sigpep_I_bact"/>
    <property type="match status" value="1"/>
</dbReference>
<sequence>MYNKEPWLAVNLSKIFPGLGQIYSGKKQKGYLLIFLTITLNIVAFWFIFSPDGDILVGIGCLIGNLIFSFWNLFDAYASAKSNNSQEFEELRKQNKDPWLGMFLSQLFLGVGNFYIGKWLFGILAVIIILIFSKIFPVVLPVIYGYIGYFTYTLSPVQRENSKKLAFIVSLLFAISGLFPTGLGFAIRNYGVESRWMPSGSMEPTLHGTINKWEADRIFIDKFSYRFQLPQRGDIVVFLLTEETLQLRSKDAYIKRIIGLPGEKVELRDGRVFINNKPLAEDKYLVSKQRTEIDACISLYGQPYLSKPVTIPPDSYLMLRDNRSSSYDGRCWGVVPRNMIIGKAYKIFFPLNRMRKIE</sequence>
<evidence type="ECO:0000256" key="3">
    <source>
        <dbReference type="ARBA" id="ARBA00009370"/>
    </source>
</evidence>
<feature type="domain" description="Peptidase S26" evidence="10">
    <location>
        <begin position="179"/>
        <end position="347"/>
    </location>
</feature>
<dbReference type="PRINTS" id="PR00727">
    <property type="entry name" value="LEADERPTASE"/>
</dbReference>
<proteinExistence type="inferred from homology"/>
<evidence type="ECO:0000256" key="1">
    <source>
        <dbReference type="ARBA" id="ARBA00000677"/>
    </source>
</evidence>
<dbReference type="EMBL" id="BJCF01000004">
    <property type="protein sequence ID" value="GCL40970.1"/>
    <property type="molecule type" value="Genomic_DNA"/>
</dbReference>
<dbReference type="EC" id="3.4.21.89" evidence="4 8"/>
<dbReference type="PANTHER" id="PTHR43390">
    <property type="entry name" value="SIGNAL PEPTIDASE I"/>
    <property type="match status" value="1"/>
</dbReference>
<feature type="active site" evidence="7">
    <location>
        <position position="255"/>
    </location>
</feature>
<dbReference type="GO" id="GO:0009003">
    <property type="term" value="F:signal peptidase activity"/>
    <property type="evidence" value="ECO:0007669"/>
    <property type="project" value="UniProtKB-EC"/>
</dbReference>
<dbReference type="Proteomes" id="UP000299367">
    <property type="component" value="Unassembled WGS sequence"/>
</dbReference>
<accession>A0A480A7E9</accession>
<evidence type="ECO:0000259" key="10">
    <source>
        <dbReference type="Pfam" id="PF10502"/>
    </source>
</evidence>